<reference evidence="1 2" key="1">
    <citation type="submission" date="2016-10" db="EMBL/GenBank/DDBJ databases">
        <authorList>
            <person name="de Groot N.N."/>
        </authorList>
    </citation>
    <scope>NUCLEOTIDE SEQUENCE [LARGE SCALE GENOMIC DNA]</scope>
    <source>
        <strain evidence="1 2">CGMCC 1.10267</strain>
    </source>
</reference>
<evidence type="ECO:0000313" key="2">
    <source>
        <dbReference type="Proteomes" id="UP000199495"/>
    </source>
</evidence>
<dbReference type="STRING" id="440168.SAMN04487974_103412"/>
<sequence length="88" mass="9976">MKRDPKIITSDLSKTVSKDGVVVEVHIFRLEKETGWALEVVNENNTSTTWDDLFPSDEAAFAEFTRVVTEEGIEAFMDGLNVVPFQRQ</sequence>
<proteinExistence type="predicted"/>
<keyword evidence="2" id="KW-1185">Reference proteome</keyword>
<dbReference type="OrthoDB" id="7864523at2"/>
<dbReference type="RefSeq" id="WP_090594695.1">
    <property type="nucleotide sequence ID" value="NZ_FNCS01000003.1"/>
</dbReference>
<organism evidence="1 2">
    <name type="scientific">Pelagibacterium luteolum</name>
    <dbReference type="NCBI Taxonomy" id="440168"/>
    <lineage>
        <taxon>Bacteria</taxon>
        <taxon>Pseudomonadati</taxon>
        <taxon>Pseudomonadota</taxon>
        <taxon>Alphaproteobacteria</taxon>
        <taxon>Hyphomicrobiales</taxon>
        <taxon>Devosiaceae</taxon>
        <taxon>Pelagibacterium</taxon>
    </lineage>
</organism>
<dbReference type="EMBL" id="FNCS01000003">
    <property type="protein sequence ID" value="SDG53458.1"/>
    <property type="molecule type" value="Genomic_DNA"/>
</dbReference>
<dbReference type="Proteomes" id="UP000199495">
    <property type="component" value="Unassembled WGS sequence"/>
</dbReference>
<gene>
    <name evidence="1" type="ORF">SAMN04487974_103412</name>
</gene>
<name>A0A1G7V1L2_9HYPH</name>
<accession>A0A1G7V1L2</accession>
<dbReference type="AlphaFoldDB" id="A0A1G7V1L2"/>
<protein>
    <submittedName>
        <fullName evidence="1">Uncharacterized protein</fullName>
    </submittedName>
</protein>
<evidence type="ECO:0000313" key="1">
    <source>
        <dbReference type="EMBL" id="SDG53458.1"/>
    </source>
</evidence>